<dbReference type="EMBL" id="CFOH01000391">
    <property type="protein sequence ID" value="CFE54698.1"/>
    <property type="molecule type" value="Genomic_DNA"/>
</dbReference>
<evidence type="ECO:0000313" key="3">
    <source>
        <dbReference type="EMBL" id="COW74149.1"/>
    </source>
</evidence>
<dbReference type="AlphaFoldDB" id="A0A655JD43"/>
<dbReference type="Proteomes" id="UP000045842">
    <property type="component" value="Unassembled WGS sequence"/>
</dbReference>
<sequence>MHFGPMETQQPARPFTWRITEGQDQAVWIEPRLATPLGKLDRGPPTLFRVSGERGVVDPE</sequence>
<dbReference type="EMBL" id="CSAD01001003">
    <property type="protein sequence ID" value="COW74149.1"/>
    <property type="molecule type" value="Genomic_DNA"/>
</dbReference>
<dbReference type="EMBL" id="CSBK01002055">
    <property type="protein sequence ID" value="COZ44584.1"/>
    <property type="molecule type" value="Genomic_DNA"/>
</dbReference>
<reference evidence="4" key="2">
    <citation type="submission" date="2015-03" db="EMBL/GenBank/DDBJ databases">
        <authorList>
            <consortium name="Pathogen Informatics"/>
            <person name="Murphy D."/>
        </authorList>
    </citation>
    <scope>NUCLEOTIDE SEQUENCE</scope>
    <source>
        <strain evidence="4">N09902308</strain>
    </source>
</reference>
<dbReference type="EMBL" id="CFOE01000264">
    <property type="protein sequence ID" value="CFE39766.1"/>
    <property type="molecule type" value="Genomic_DNA"/>
</dbReference>
<evidence type="ECO:0000313" key="2">
    <source>
        <dbReference type="EMBL" id="CFE54698.1"/>
    </source>
</evidence>
<evidence type="ECO:0000313" key="8">
    <source>
        <dbReference type="Proteomes" id="UP000048289"/>
    </source>
</evidence>
<proteinExistence type="predicted"/>
<evidence type="ECO:0000313" key="6">
    <source>
        <dbReference type="Proteomes" id="UP000045842"/>
    </source>
</evidence>
<evidence type="ECO:0000313" key="5">
    <source>
        <dbReference type="Proteomes" id="UP000039021"/>
    </source>
</evidence>
<organism evidence="3 6">
    <name type="scientific">Mycobacterium tuberculosis</name>
    <dbReference type="NCBI Taxonomy" id="1773"/>
    <lineage>
        <taxon>Bacteria</taxon>
        <taxon>Bacillati</taxon>
        <taxon>Actinomycetota</taxon>
        <taxon>Actinomycetes</taxon>
        <taxon>Mycobacteriales</taxon>
        <taxon>Mycobacteriaceae</taxon>
        <taxon>Mycobacterium</taxon>
        <taxon>Mycobacterium tuberculosis complex</taxon>
    </lineage>
</organism>
<reference evidence="5 6" key="1">
    <citation type="submission" date="2015-03" db="EMBL/GenBank/DDBJ databases">
        <authorList>
            <consortium name="Pathogen Informatics"/>
        </authorList>
    </citation>
    <scope>NUCLEOTIDE SEQUENCE [LARGE SCALE GENOMIC DNA]</scope>
    <source>
        <strain evidence="3 6">G09801536</strain>
        <strain evidence="1 8">G09901357</strain>
        <strain evidence="2 7">H09601792</strain>
        <strain evidence="5">N09902308</strain>
    </source>
</reference>
<evidence type="ECO:0000313" key="1">
    <source>
        <dbReference type="EMBL" id="CFE39766.1"/>
    </source>
</evidence>
<dbReference type="Proteomes" id="UP000039021">
    <property type="component" value="Unassembled WGS sequence"/>
</dbReference>
<dbReference type="Proteomes" id="UP000046947">
    <property type="component" value="Unassembled WGS sequence"/>
</dbReference>
<accession>A0A655JD43</accession>
<dbReference type="Proteomes" id="UP000048289">
    <property type="component" value="Unassembled WGS sequence"/>
</dbReference>
<protein>
    <submittedName>
        <fullName evidence="3">Uncharacterized protein</fullName>
    </submittedName>
</protein>
<evidence type="ECO:0000313" key="7">
    <source>
        <dbReference type="Proteomes" id="UP000046947"/>
    </source>
</evidence>
<gene>
    <name evidence="3" type="ORF">ERS007679_04240</name>
    <name evidence="1" type="ORF">ERS007681_02154</name>
    <name evidence="2" type="ORF">ERS007688_02375</name>
    <name evidence="4" type="ORF">ERS007739_03762</name>
</gene>
<name>A0A655JD43_MYCTX</name>
<evidence type="ECO:0000313" key="4">
    <source>
        <dbReference type="EMBL" id="COZ44584.1"/>
    </source>
</evidence>